<feature type="region of interest" description="Disordered" evidence="2">
    <location>
        <begin position="539"/>
        <end position="570"/>
    </location>
</feature>
<dbReference type="Gene3D" id="3.20.20.140">
    <property type="entry name" value="Metal-dependent hydrolases"/>
    <property type="match status" value="1"/>
</dbReference>
<evidence type="ECO:0000313" key="5">
    <source>
        <dbReference type="Proteomes" id="UP000075515"/>
    </source>
</evidence>
<sequence length="570" mass="63524">MRGAGLGARALQRAARQHGHRPFTGDLGAPLSFSGVFMTDRIARLKASPSVAVKEKLDYPVIDTDIHTNDYSPALEDFVATYGGAKLVDDLRKALSSRRRNAENSSGKDWYTQTPEERQHHRTVRSPWWARVTRNTLDVATYHLPSLLAERLEEQGSDYSVLFPNNTLAPLAVKDRAARQALTRAINHYHADLFRKYSDRLTPVAGIPLNTPEEGIEELEFAVKKLGLKAINISGGVRRPIKAIAEKYPQDQHPEIAKYATYIDFYGIDSEYDYDPFWAKVVELGVPVLTHYGSQGWTGRSSISNYMNNHIGHFADGSEAFAKALFFGGVTRRFPGLRIGMLEGGADWGARVYIHLVDRFQKRGPEGLKHYDPAATDRALLTELFRRYGADLVKGRSIEGEQLIADTLGVGYTSDARQPAPEHRNDFAAAGIEKIEDIRDRWVNNFFFGSESDDRTIAAAFNDKANPLGVKINAIYSSDVGHWDVPDLTEALAESWNLVEEGVISAEDFKAYVFENPYKLYTEANASFFKGTRVEEKLKQRAQAKGDERRGPQPGARSEGSPGKAIEISA</sequence>
<feature type="region of interest" description="Disordered" evidence="2">
    <location>
        <begin position="1"/>
        <end position="24"/>
    </location>
</feature>
<dbReference type="Proteomes" id="UP000075515">
    <property type="component" value="Unassembled WGS sequence"/>
</dbReference>
<organism evidence="4 5">
    <name type="scientific">Sorangium cellulosum</name>
    <name type="common">Polyangium cellulosum</name>
    <dbReference type="NCBI Taxonomy" id="56"/>
    <lineage>
        <taxon>Bacteria</taxon>
        <taxon>Pseudomonadati</taxon>
        <taxon>Myxococcota</taxon>
        <taxon>Polyangia</taxon>
        <taxon>Polyangiales</taxon>
        <taxon>Polyangiaceae</taxon>
        <taxon>Sorangium</taxon>
    </lineage>
</organism>
<feature type="compositionally biased region" description="Basic and acidic residues" evidence="2">
    <location>
        <begin position="539"/>
        <end position="551"/>
    </location>
</feature>
<keyword evidence="4" id="KW-0378">Hydrolase</keyword>
<dbReference type="InterPro" id="IPR006680">
    <property type="entry name" value="Amidohydro-rel"/>
</dbReference>
<feature type="compositionally biased region" description="Polar residues" evidence="2">
    <location>
        <begin position="103"/>
        <end position="114"/>
    </location>
</feature>
<evidence type="ECO:0000256" key="1">
    <source>
        <dbReference type="ARBA" id="ARBA00023239"/>
    </source>
</evidence>
<evidence type="ECO:0000256" key="2">
    <source>
        <dbReference type="SAM" id="MobiDB-lite"/>
    </source>
</evidence>
<evidence type="ECO:0000313" key="4">
    <source>
        <dbReference type="EMBL" id="KYG00419.1"/>
    </source>
</evidence>
<keyword evidence="1" id="KW-0456">Lyase</keyword>
<feature type="region of interest" description="Disordered" evidence="2">
    <location>
        <begin position="97"/>
        <end position="124"/>
    </location>
</feature>
<evidence type="ECO:0000259" key="3">
    <source>
        <dbReference type="Pfam" id="PF04909"/>
    </source>
</evidence>
<protein>
    <submittedName>
        <fullName evidence="4">Amidohydrolase</fullName>
    </submittedName>
</protein>
<dbReference type="InterPro" id="IPR032466">
    <property type="entry name" value="Metal_Hydrolase"/>
</dbReference>
<dbReference type="EMBL" id="JEMC01001010">
    <property type="protein sequence ID" value="KYG00419.1"/>
    <property type="molecule type" value="Genomic_DNA"/>
</dbReference>
<dbReference type="GO" id="GO:0016831">
    <property type="term" value="F:carboxy-lyase activity"/>
    <property type="evidence" value="ECO:0007669"/>
    <property type="project" value="InterPro"/>
</dbReference>
<gene>
    <name evidence="4" type="ORF">BE18_08345</name>
</gene>
<feature type="domain" description="Amidohydrolase-related" evidence="3">
    <location>
        <begin position="163"/>
        <end position="391"/>
    </location>
</feature>
<dbReference type="AlphaFoldDB" id="A0A150SV94"/>
<dbReference type="GO" id="GO:0016787">
    <property type="term" value="F:hydrolase activity"/>
    <property type="evidence" value="ECO:0007669"/>
    <property type="project" value="UniProtKB-KW"/>
</dbReference>
<dbReference type="Pfam" id="PF04909">
    <property type="entry name" value="Amidohydro_2"/>
    <property type="match status" value="1"/>
</dbReference>
<name>A0A150SV94_SORCE</name>
<dbReference type="GO" id="GO:0019748">
    <property type="term" value="P:secondary metabolic process"/>
    <property type="evidence" value="ECO:0007669"/>
    <property type="project" value="TreeGrafter"/>
</dbReference>
<accession>A0A150SV94</accession>
<dbReference type="PANTHER" id="PTHR21240:SF28">
    <property type="entry name" value="ISO-OROTATE DECARBOXYLASE (EUROFUNG)"/>
    <property type="match status" value="1"/>
</dbReference>
<reference evidence="4 5" key="1">
    <citation type="submission" date="2014-02" db="EMBL/GenBank/DDBJ databases">
        <title>The small core and large imbalanced accessory genome model reveals a collaborative survival strategy of Sorangium cellulosum strains in nature.</title>
        <authorList>
            <person name="Han K."/>
            <person name="Peng R."/>
            <person name="Blom J."/>
            <person name="Li Y.-Z."/>
        </authorList>
    </citation>
    <scope>NUCLEOTIDE SEQUENCE [LARGE SCALE GENOMIC DNA]</scope>
    <source>
        <strain evidence="4 5">So0149</strain>
    </source>
</reference>
<comment type="caution">
    <text evidence="4">The sequence shown here is derived from an EMBL/GenBank/DDBJ whole genome shotgun (WGS) entry which is preliminary data.</text>
</comment>
<dbReference type="PANTHER" id="PTHR21240">
    <property type="entry name" value="2-AMINO-3-CARBOXYLMUCONATE-6-SEMIALDEHYDE DECARBOXYLASE"/>
    <property type="match status" value="1"/>
</dbReference>
<dbReference type="InterPro" id="IPR032465">
    <property type="entry name" value="ACMSD"/>
</dbReference>
<dbReference type="GO" id="GO:0005737">
    <property type="term" value="C:cytoplasm"/>
    <property type="evidence" value="ECO:0007669"/>
    <property type="project" value="TreeGrafter"/>
</dbReference>
<dbReference type="SUPFAM" id="SSF51556">
    <property type="entry name" value="Metallo-dependent hydrolases"/>
    <property type="match status" value="1"/>
</dbReference>
<proteinExistence type="predicted"/>